<dbReference type="OrthoDB" id="3070325at2759"/>
<comment type="caution">
    <text evidence="2">The sequence shown here is derived from an EMBL/GenBank/DDBJ whole genome shotgun (WGS) entry which is preliminary data.</text>
</comment>
<dbReference type="PROSITE" id="PS50181">
    <property type="entry name" value="FBOX"/>
    <property type="match status" value="1"/>
</dbReference>
<evidence type="ECO:0000259" key="1">
    <source>
        <dbReference type="PROSITE" id="PS50181"/>
    </source>
</evidence>
<dbReference type="Gene3D" id="1.20.1280.50">
    <property type="match status" value="1"/>
</dbReference>
<dbReference type="AlphaFoldDB" id="A0A8H6IIK5"/>
<gene>
    <name evidence="2" type="ORF">DFP72DRAFT_1130352</name>
</gene>
<evidence type="ECO:0000313" key="3">
    <source>
        <dbReference type="Proteomes" id="UP000521943"/>
    </source>
</evidence>
<dbReference type="SMART" id="SM00256">
    <property type="entry name" value="FBOX"/>
    <property type="match status" value="1"/>
</dbReference>
<organism evidence="2 3">
    <name type="scientific">Ephemerocybe angulata</name>
    <dbReference type="NCBI Taxonomy" id="980116"/>
    <lineage>
        <taxon>Eukaryota</taxon>
        <taxon>Fungi</taxon>
        <taxon>Dikarya</taxon>
        <taxon>Basidiomycota</taxon>
        <taxon>Agaricomycotina</taxon>
        <taxon>Agaricomycetes</taxon>
        <taxon>Agaricomycetidae</taxon>
        <taxon>Agaricales</taxon>
        <taxon>Agaricineae</taxon>
        <taxon>Psathyrellaceae</taxon>
        <taxon>Ephemerocybe</taxon>
    </lineage>
</organism>
<feature type="domain" description="F-box" evidence="1">
    <location>
        <begin position="19"/>
        <end position="65"/>
    </location>
</feature>
<dbReference type="Proteomes" id="UP000521943">
    <property type="component" value="Unassembled WGS sequence"/>
</dbReference>
<accession>A0A8H6IIK5</accession>
<proteinExistence type="predicted"/>
<reference evidence="2 3" key="1">
    <citation type="submission" date="2020-07" db="EMBL/GenBank/DDBJ databases">
        <title>Comparative genomics of pyrophilous fungi reveals a link between fire events and developmental genes.</title>
        <authorList>
            <consortium name="DOE Joint Genome Institute"/>
            <person name="Steindorff A.S."/>
            <person name="Carver A."/>
            <person name="Calhoun S."/>
            <person name="Stillman K."/>
            <person name="Liu H."/>
            <person name="Lipzen A."/>
            <person name="Pangilinan J."/>
            <person name="Labutti K."/>
            <person name="Bruns T.D."/>
            <person name="Grigoriev I.V."/>
        </authorList>
    </citation>
    <scope>NUCLEOTIDE SEQUENCE [LARGE SCALE GENOMIC DNA]</scope>
    <source>
        <strain evidence="2 3">CBS 144469</strain>
    </source>
</reference>
<keyword evidence="3" id="KW-1185">Reference proteome</keyword>
<dbReference type="InterPro" id="IPR001810">
    <property type="entry name" value="F-box_dom"/>
</dbReference>
<dbReference type="Pfam" id="PF00646">
    <property type="entry name" value="F-box"/>
    <property type="match status" value="1"/>
</dbReference>
<dbReference type="EMBL" id="JACGCI010000004">
    <property type="protein sequence ID" value="KAF6764476.1"/>
    <property type="molecule type" value="Genomic_DNA"/>
</dbReference>
<protein>
    <recommendedName>
        <fullName evidence="1">F-box domain-containing protein</fullName>
    </recommendedName>
</protein>
<dbReference type="SUPFAM" id="SSF81383">
    <property type="entry name" value="F-box domain"/>
    <property type="match status" value="1"/>
</dbReference>
<evidence type="ECO:0000313" key="2">
    <source>
        <dbReference type="EMBL" id="KAF6764476.1"/>
    </source>
</evidence>
<sequence length="521" mass="58734">MDTMEVEEFSSAQGPTSPSVGNFRLSSEIIMQILRFLGPKDILSMRKTCRMMHTVTKDRVVWLEALKRICEQYGIFKPTFPMEGMSLLELEHASTGPTRFLNGVKKHEPETWVRPYLTRMPQLRESRSSHDSSYSNAVHLVPGGRFLFTSGRNDICLFDLGYSMNVPVKPFPIATLKDFGELEAVAPTTNGKELLIATIKRPPPGAPASVILYIHQIKPNRQSKDLKFWCKGQMEMNGLQAHSFIGDVHLTSTHTIFRCNQEFILWNWGGNTGCRWPTSNVFLRANYMPFYAFKDTLLACGRHEGICIYDLPTATPLAIRDQARPVQLYDLQSLTNEPKAWFPSPDWEAHTIKHCASSVWCKNSPHDPHVCLLYQNDETSHLRLYSIKPLKGPETFLPHSLPAPGGHTFYGDDHEFSVNQILPTLFRCEDELVICMSTDQLGLMMSILPVPSKATLEEITPTTVALVPAGSLREDIERSQFAFCPRSGRAVYLGSSGASDDVQVVDYLLPPEEPFLEFSHP</sequence>
<dbReference type="SUPFAM" id="SSF69322">
    <property type="entry name" value="Tricorn protease domain 2"/>
    <property type="match status" value="1"/>
</dbReference>
<name>A0A8H6IIK5_9AGAR</name>
<dbReference type="InterPro" id="IPR036047">
    <property type="entry name" value="F-box-like_dom_sf"/>
</dbReference>